<dbReference type="Pfam" id="PF18100">
    <property type="entry name" value="PDE4_UCR"/>
    <property type="match status" value="1"/>
</dbReference>
<feature type="binding site" evidence="9">
    <location>
        <position position="339"/>
    </location>
    <ligand>
        <name>Zn(2+)</name>
        <dbReference type="ChEBI" id="CHEBI:29105"/>
        <label>1</label>
    </ligand>
</feature>
<reference evidence="14" key="1">
    <citation type="submission" date="2025-08" db="UniProtKB">
        <authorList>
            <consortium name="Ensembl"/>
        </authorList>
    </citation>
    <scope>IDENTIFICATION</scope>
</reference>
<keyword evidence="12" id="KW-1133">Transmembrane helix</keyword>
<feature type="compositionally biased region" description="Acidic residues" evidence="11">
    <location>
        <begin position="631"/>
        <end position="653"/>
    </location>
</feature>
<comment type="pathway">
    <text evidence="1">Purine metabolism; 3',5'-cyclic AMP degradation; AMP from 3',5'-cyclic AMP: step 1/1.</text>
</comment>
<comment type="catalytic activity">
    <reaction evidence="6">
        <text>3',5'-cyclic AMP + H2O = AMP + H(+)</text>
        <dbReference type="Rhea" id="RHEA:25277"/>
        <dbReference type="ChEBI" id="CHEBI:15377"/>
        <dbReference type="ChEBI" id="CHEBI:15378"/>
        <dbReference type="ChEBI" id="CHEBI:58165"/>
        <dbReference type="ChEBI" id="CHEBI:456215"/>
        <dbReference type="EC" id="3.1.4.53"/>
    </reaction>
    <physiologicalReaction direction="left-to-right" evidence="6">
        <dbReference type="Rhea" id="RHEA:25278"/>
    </physiologicalReaction>
</comment>
<feature type="active site" description="Proton donor" evidence="7">
    <location>
        <position position="335"/>
    </location>
</feature>
<evidence type="ECO:0000256" key="9">
    <source>
        <dbReference type="PIRSR" id="PIRSR623088-3"/>
    </source>
</evidence>
<dbReference type="InterPro" id="IPR040844">
    <property type="entry name" value="PDE4_UCR"/>
</dbReference>
<dbReference type="Proteomes" id="UP000261640">
    <property type="component" value="Unplaced"/>
</dbReference>
<protein>
    <recommendedName>
        <fullName evidence="10">Phosphodiesterase</fullName>
        <ecNumber evidence="10">3.1.4.-</ecNumber>
    </recommendedName>
</protein>
<feature type="domain" description="PDEase" evidence="13">
    <location>
        <begin position="259"/>
        <end position="588"/>
    </location>
</feature>
<evidence type="ECO:0000256" key="5">
    <source>
        <dbReference type="ARBA" id="ARBA00023149"/>
    </source>
</evidence>
<keyword evidence="5" id="KW-0114">cAMP</keyword>
<evidence type="ECO:0000256" key="4">
    <source>
        <dbReference type="ARBA" id="ARBA00022801"/>
    </source>
</evidence>
<feature type="binding site" evidence="9">
    <location>
        <position position="376"/>
    </location>
    <ligand>
        <name>Zn(2+)</name>
        <dbReference type="ChEBI" id="CHEBI:29105"/>
        <label>1</label>
    </ligand>
</feature>
<dbReference type="UniPathway" id="UPA00762">
    <property type="reaction ID" value="UER00747"/>
</dbReference>
<feature type="binding site" evidence="8">
    <location>
        <position position="544"/>
    </location>
    <ligand>
        <name>AMP</name>
        <dbReference type="ChEBI" id="CHEBI:456215"/>
    </ligand>
</feature>
<dbReference type="EC" id="3.1.4.-" evidence="10"/>
<comment type="similarity">
    <text evidence="2">Belongs to the cyclic nucleotide phosphodiesterase family. PDE4 subfamily.</text>
</comment>
<evidence type="ECO:0000256" key="6">
    <source>
        <dbReference type="ARBA" id="ARBA00033681"/>
    </source>
</evidence>
<reference evidence="14" key="2">
    <citation type="submission" date="2025-09" db="UniProtKB">
        <authorList>
            <consortium name="Ensembl"/>
        </authorList>
    </citation>
    <scope>IDENTIFICATION</scope>
</reference>
<evidence type="ECO:0000259" key="13">
    <source>
        <dbReference type="PROSITE" id="PS51845"/>
    </source>
</evidence>
<dbReference type="PROSITE" id="PS51845">
    <property type="entry name" value="PDEASE_I_2"/>
    <property type="match status" value="1"/>
</dbReference>
<keyword evidence="4 10" id="KW-0378">Hydrolase</keyword>
<feature type="region of interest" description="Disordered" evidence="11">
    <location>
        <begin position="584"/>
        <end position="733"/>
    </location>
</feature>
<dbReference type="GO" id="GO:0046872">
    <property type="term" value="F:metal ion binding"/>
    <property type="evidence" value="ECO:0007669"/>
    <property type="project" value="UniProtKB-KW"/>
</dbReference>
<keyword evidence="3 9" id="KW-0479">Metal-binding</keyword>
<dbReference type="GeneTree" id="ENSGT00940000164492"/>
<dbReference type="InterPro" id="IPR023174">
    <property type="entry name" value="PDEase_CS"/>
</dbReference>
<evidence type="ECO:0000256" key="3">
    <source>
        <dbReference type="ARBA" id="ARBA00022723"/>
    </source>
</evidence>
<evidence type="ECO:0000256" key="1">
    <source>
        <dbReference type="ARBA" id="ARBA00004703"/>
    </source>
</evidence>
<feature type="binding site" evidence="8">
    <location>
        <position position="493"/>
    </location>
    <ligand>
        <name>AMP</name>
        <dbReference type="ChEBI" id="CHEBI:456215"/>
    </ligand>
</feature>
<accession>A0A7N9AS06</accession>
<dbReference type="GO" id="GO:0007165">
    <property type="term" value="P:signal transduction"/>
    <property type="evidence" value="ECO:0007669"/>
    <property type="project" value="InterPro"/>
</dbReference>
<dbReference type="Gene3D" id="1.10.1300.10">
    <property type="entry name" value="3'5'-cyclic nucleotide phosphodiesterase, catalytic domain"/>
    <property type="match status" value="1"/>
</dbReference>
<dbReference type="InterPro" id="IPR002073">
    <property type="entry name" value="PDEase_catalytic_dom"/>
</dbReference>
<feature type="compositionally biased region" description="Polar residues" evidence="11">
    <location>
        <begin position="235"/>
        <end position="247"/>
    </location>
</feature>
<evidence type="ECO:0000256" key="2">
    <source>
        <dbReference type="ARBA" id="ARBA00009517"/>
    </source>
</evidence>
<dbReference type="PANTHER" id="PTHR11347">
    <property type="entry name" value="CYCLIC NUCLEOTIDE PHOSPHODIESTERASE"/>
    <property type="match status" value="1"/>
</dbReference>
<feature type="binding site" evidence="9">
    <location>
        <position position="375"/>
    </location>
    <ligand>
        <name>Zn(2+)</name>
        <dbReference type="ChEBI" id="CHEBI:29105"/>
        <label>1</label>
    </ligand>
</feature>
<evidence type="ECO:0000256" key="8">
    <source>
        <dbReference type="PIRSR" id="PIRSR623088-2"/>
    </source>
</evidence>
<dbReference type="GO" id="GO:0006198">
    <property type="term" value="P:cAMP catabolic process"/>
    <property type="evidence" value="ECO:0007669"/>
    <property type="project" value="UniProtKB-UniPathway"/>
</dbReference>
<evidence type="ECO:0000313" key="14">
    <source>
        <dbReference type="Ensembl" id="ENSMAMP00000040399.1"/>
    </source>
</evidence>
<evidence type="ECO:0000256" key="7">
    <source>
        <dbReference type="PIRSR" id="PIRSR623088-1"/>
    </source>
</evidence>
<feature type="binding site" evidence="9">
    <location>
        <position position="376"/>
    </location>
    <ligand>
        <name>Zn(2+)</name>
        <dbReference type="ChEBI" id="CHEBI:29105"/>
        <label>2</label>
    </ligand>
</feature>
<dbReference type="CDD" id="cd00077">
    <property type="entry name" value="HDc"/>
    <property type="match status" value="1"/>
</dbReference>
<dbReference type="InterPro" id="IPR003607">
    <property type="entry name" value="HD/PDEase_dom"/>
</dbReference>
<feature type="compositionally biased region" description="Low complexity" evidence="11">
    <location>
        <begin position="664"/>
        <end position="679"/>
    </location>
</feature>
<dbReference type="InterPro" id="IPR036971">
    <property type="entry name" value="PDEase_catalytic_dom_sf"/>
</dbReference>
<evidence type="ECO:0000313" key="15">
    <source>
        <dbReference type="Proteomes" id="UP000261640"/>
    </source>
</evidence>
<evidence type="ECO:0000256" key="11">
    <source>
        <dbReference type="SAM" id="MobiDB-lite"/>
    </source>
</evidence>
<feature type="binding site" evidence="8">
    <location>
        <begin position="335"/>
        <end position="339"/>
    </location>
    <ligand>
        <name>AMP</name>
        <dbReference type="ChEBI" id="CHEBI:456215"/>
    </ligand>
</feature>
<dbReference type="InterPro" id="IPR023088">
    <property type="entry name" value="PDEase"/>
</dbReference>
<dbReference type="GO" id="GO:0004115">
    <property type="term" value="F:3',5'-cyclic-AMP phosphodiesterase activity"/>
    <property type="evidence" value="ECO:0007669"/>
    <property type="project" value="UniProtKB-EC"/>
</dbReference>
<feature type="region of interest" description="Disordered" evidence="11">
    <location>
        <begin position="223"/>
        <end position="247"/>
    </location>
</feature>
<evidence type="ECO:0000256" key="12">
    <source>
        <dbReference type="SAM" id="Phobius"/>
    </source>
</evidence>
<dbReference type="AlphaFoldDB" id="A0A7N9AS06"/>
<comment type="cofactor">
    <cofactor evidence="10">
        <name>a divalent metal cation</name>
        <dbReference type="ChEBI" id="CHEBI:60240"/>
    </cofactor>
    <text evidence="10">Binds 2 divalent metal cations per subunit. Site 1 may preferentially bind zinc ions, while site 2 has a preference for magnesium and/or manganese ions.</text>
</comment>
<dbReference type="PRINTS" id="PR00387">
    <property type="entry name" value="PDIESTERASE1"/>
</dbReference>
<sequence>RQINENSNVEITEVSVVFMYFFFFFSLSLPLCSFDVENGLSVGRSPLDSQTSPGSGLVLQANFPHSQRRESFLYRSDSDFDLSPKAMSRNSSTASDLHGEDMIVTPFAQVLASLRTVRSNFAVLTHLQDRPLTCVCMTSDLSEESYQKLAMETLEELDWCLDQLETLQTRHSVSEMASNKFKRMLNRELTQLSETSRSGNQVSEFIASTFLEKQHDVEILSPPLKEKEKKKRPMSQISGVKKATQSPSLAPTCIPRFGVNTPQEGLLAKEIEDINRWGLDIFKVAEFSGNRPLTVIMYSIFQERDLLKTFKIPIDTFITFMMTLEDHYHADVAYHNNIHAADVVQSTHVLLSTPALEAVFTDLEIMAALFASAIHDVDHPGVTNQFLINTSSELALMYNDASVLENHHLAVGFKLLQEDNCDIFQNLSKKQRDSLRKMVIDMVLATDMSKHMNFLADMKTMVETKKVTSLGVLLLDNYSDRIQVLQNMVHCADLSNPTKPLELYRQWTDRIMVEFFTQGDRERDKGMEISPMCDKHNASIEKSQVGFIDYIVHPLWETWADLVHPDAQDILDTLEDNREWYQSMIPRSPLPSSPDEHHAELGPGEEAVGAGGAVTSGGGGGGGDKFQFELTLEEEEEDEEVESDLESPLEEESQSAGERHRDSSSPSLSPDPHSNSRYRPPSPHPPRTLSLAAMSMRSPHPHRTLASPGQEGANRDRELSQEGDGVACLHMGT</sequence>
<evidence type="ECO:0000256" key="10">
    <source>
        <dbReference type="RuleBase" id="RU363067"/>
    </source>
</evidence>
<feature type="transmembrane region" description="Helical" evidence="12">
    <location>
        <begin position="12"/>
        <end position="31"/>
    </location>
</feature>
<feature type="binding site" evidence="8">
    <location>
        <position position="376"/>
    </location>
    <ligand>
        <name>AMP</name>
        <dbReference type="ChEBI" id="CHEBI:456215"/>
    </ligand>
</feature>
<keyword evidence="15" id="KW-1185">Reference proteome</keyword>
<dbReference type="PROSITE" id="PS00126">
    <property type="entry name" value="PDEASE_I_1"/>
    <property type="match status" value="1"/>
</dbReference>
<dbReference type="SUPFAM" id="SSF109604">
    <property type="entry name" value="HD-domain/PDEase-like"/>
    <property type="match status" value="1"/>
</dbReference>
<organism evidence="14 15">
    <name type="scientific">Mastacembelus armatus</name>
    <name type="common">zig-zag eel</name>
    <dbReference type="NCBI Taxonomy" id="205130"/>
    <lineage>
        <taxon>Eukaryota</taxon>
        <taxon>Metazoa</taxon>
        <taxon>Chordata</taxon>
        <taxon>Craniata</taxon>
        <taxon>Vertebrata</taxon>
        <taxon>Euteleostomi</taxon>
        <taxon>Actinopterygii</taxon>
        <taxon>Neopterygii</taxon>
        <taxon>Teleostei</taxon>
        <taxon>Neoteleostei</taxon>
        <taxon>Acanthomorphata</taxon>
        <taxon>Anabantaria</taxon>
        <taxon>Synbranchiformes</taxon>
        <taxon>Mastacembelidae</taxon>
        <taxon>Mastacembelus</taxon>
    </lineage>
</organism>
<proteinExistence type="inferred from homology"/>
<keyword evidence="12" id="KW-0812">Transmembrane</keyword>
<dbReference type="Ensembl" id="ENSMAMT00000049962.1">
    <property type="protein sequence ID" value="ENSMAMP00000040399.1"/>
    <property type="gene ID" value="ENSMAMG00000005974.2"/>
</dbReference>
<dbReference type="FunFam" id="1.10.1300.10:FF:000001">
    <property type="entry name" value="Phosphodiesterase"/>
    <property type="match status" value="1"/>
</dbReference>
<keyword evidence="12" id="KW-0472">Membrane</keyword>
<name>A0A7N9AS06_9TELE</name>
<feature type="binding site" evidence="9">
    <location>
        <position position="493"/>
    </location>
    <ligand>
        <name>Zn(2+)</name>
        <dbReference type="ChEBI" id="CHEBI:29105"/>
        <label>1</label>
    </ligand>
</feature>
<dbReference type="Pfam" id="PF00233">
    <property type="entry name" value="PDEase_I"/>
    <property type="match status" value="1"/>
</dbReference>
<dbReference type="SMART" id="SM00471">
    <property type="entry name" value="HDc"/>
    <property type="match status" value="1"/>
</dbReference>
<feature type="compositionally biased region" description="Gly residues" evidence="11">
    <location>
        <begin position="609"/>
        <end position="624"/>
    </location>
</feature>